<evidence type="ECO:0000256" key="3">
    <source>
        <dbReference type="ARBA" id="ARBA00022475"/>
    </source>
</evidence>
<dbReference type="RefSeq" id="WP_007016743.1">
    <property type="nucleotide sequence ID" value="NZ_AAQH01000023.1"/>
</dbReference>
<evidence type="ECO:0000256" key="7">
    <source>
        <dbReference type="ARBA" id="ARBA00022989"/>
    </source>
</evidence>
<keyword evidence="6 11" id="KW-0812">Transmembrane</keyword>
<keyword evidence="4" id="KW-0488">Methylation</keyword>
<evidence type="ECO:0000256" key="6">
    <source>
        <dbReference type="ARBA" id="ARBA00022692"/>
    </source>
</evidence>
<evidence type="ECO:0000313" key="14">
    <source>
        <dbReference type="Proteomes" id="UP000004263"/>
    </source>
</evidence>
<dbReference type="InterPro" id="IPR022346">
    <property type="entry name" value="T2SS_GspH"/>
</dbReference>
<evidence type="ECO:0000259" key="12">
    <source>
        <dbReference type="Pfam" id="PF12019"/>
    </source>
</evidence>
<keyword evidence="7 11" id="KW-1133">Transmembrane helix</keyword>
<dbReference type="Pfam" id="PF07963">
    <property type="entry name" value="N_methyl"/>
    <property type="match status" value="1"/>
</dbReference>
<sequence length="184" mass="20261">MGTSKGFTLLELMVATAILGIMASVALPNLSSLIDRYSTSANVRAFMQTLKFARYHALKSGTDITLCPVNGSICTDNWNKPIRVFQDRNRNQRVNAGEEILMSSHIPIDQNSVITRSGTGNHLRFNWKGHAFGSATTFVICARENHQASRQVILNFQGRVRSRGYLSRNGTPYASLGSLACPQV</sequence>
<dbReference type="SUPFAM" id="SSF54523">
    <property type="entry name" value="Pili subunits"/>
    <property type="match status" value="1"/>
</dbReference>
<dbReference type="InterPro" id="IPR045584">
    <property type="entry name" value="Pilin-like"/>
</dbReference>
<protein>
    <recommendedName>
        <fullName evidence="2">Type II secretion system protein H</fullName>
    </recommendedName>
    <alternativeName>
        <fullName evidence="10">General secretion pathway protein H</fullName>
    </alternativeName>
</protein>
<dbReference type="Gene3D" id="3.55.40.10">
    <property type="entry name" value="minor pseudopilin epsh domain"/>
    <property type="match status" value="1"/>
</dbReference>
<dbReference type="STRING" id="207949.RED65_05084"/>
<dbReference type="AlphaFoldDB" id="Q1MYR5"/>
<name>Q1MYR5_9GAMM</name>
<dbReference type="NCBIfam" id="TIGR02532">
    <property type="entry name" value="IV_pilin_GFxxxE"/>
    <property type="match status" value="1"/>
</dbReference>
<evidence type="ECO:0000256" key="9">
    <source>
        <dbReference type="ARBA" id="ARBA00025772"/>
    </source>
</evidence>
<dbReference type="GO" id="GO:0015628">
    <property type="term" value="P:protein secretion by the type II secretion system"/>
    <property type="evidence" value="ECO:0007669"/>
    <property type="project" value="InterPro"/>
</dbReference>
<dbReference type="Proteomes" id="UP000004263">
    <property type="component" value="Unassembled WGS sequence"/>
</dbReference>
<evidence type="ECO:0000256" key="4">
    <source>
        <dbReference type="ARBA" id="ARBA00022481"/>
    </source>
</evidence>
<dbReference type="PROSITE" id="PS00409">
    <property type="entry name" value="PROKAR_NTER_METHYL"/>
    <property type="match status" value="1"/>
</dbReference>
<comment type="similarity">
    <text evidence="9">Belongs to the GSP H family.</text>
</comment>
<evidence type="ECO:0000256" key="10">
    <source>
        <dbReference type="ARBA" id="ARBA00030775"/>
    </source>
</evidence>
<dbReference type="OrthoDB" id="5296638at2"/>
<comment type="subcellular location">
    <subcellularLocation>
        <location evidence="1">Cell inner membrane</location>
        <topology evidence="1">Single-pass membrane protein</topology>
    </subcellularLocation>
</comment>
<reference evidence="13 14" key="1">
    <citation type="submission" date="2006-03" db="EMBL/GenBank/DDBJ databases">
        <authorList>
            <person name="Pinhassi J."/>
            <person name="Pedros-Alio C."/>
            <person name="Ferriera S."/>
            <person name="Johnson J."/>
            <person name="Kravitz S."/>
            <person name="Halpern A."/>
            <person name="Remington K."/>
            <person name="Beeson K."/>
            <person name="Tran B."/>
            <person name="Rogers Y.-H."/>
            <person name="Friedman R."/>
            <person name="Venter J.C."/>
        </authorList>
    </citation>
    <scope>NUCLEOTIDE SEQUENCE [LARGE SCALE GENOMIC DNA]</scope>
    <source>
        <strain evidence="13 14">RED65</strain>
    </source>
</reference>
<evidence type="ECO:0000256" key="1">
    <source>
        <dbReference type="ARBA" id="ARBA00004377"/>
    </source>
</evidence>
<keyword evidence="8 11" id="KW-0472">Membrane</keyword>
<evidence type="ECO:0000256" key="2">
    <source>
        <dbReference type="ARBA" id="ARBA00021549"/>
    </source>
</evidence>
<keyword evidence="14" id="KW-1185">Reference proteome</keyword>
<evidence type="ECO:0000313" key="13">
    <source>
        <dbReference type="EMBL" id="EAT11141.1"/>
    </source>
</evidence>
<dbReference type="Pfam" id="PF12019">
    <property type="entry name" value="GspH"/>
    <property type="match status" value="1"/>
</dbReference>
<feature type="domain" description="General secretion pathway GspH" evidence="12">
    <location>
        <begin position="43"/>
        <end position="158"/>
    </location>
</feature>
<dbReference type="GO" id="GO:0005886">
    <property type="term" value="C:plasma membrane"/>
    <property type="evidence" value="ECO:0007669"/>
    <property type="project" value="UniProtKB-SubCell"/>
</dbReference>
<dbReference type="HOGENOM" id="CLU_084761_4_1_6"/>
<accession>Q1MYR5</accession>
<gene>
    <name evidence="13" type="ORF">RED65_05084</name>
</gene>
<dbReference type="GO" id="GO:0015627">
    <property type="term" value="C:type II protein secretion system complex"/>
    <property type="evidence" value="ECO:0007669"/>
    <property type="project" value="InterPro"/>
</dbReference>
<evidence type="ECO:0000256" key="11">
    <source>
        <dbReference type="SAM" id="Phobius"/>
    </source>
</evidence>
<dbReference type="EMBL" id="AAQH01000023">
    <property type="protein sequence ID" value="EAT11141.1"/>
    <property type="molecule type" value="Genomic_DNA"/>
</dbReference>
<keyword evidence="5" id="KW-0997">Cell inner membrane</keyword>
<feature type="transmembrane region" description="Helical" evidence="11">
    <location>
        <begin position="6"/>
        <end position="27"/>
    </location>
</feature>
<proteinExistence type="inferred from homology"/>
<organism evidence="13 14">
    <name type="scientific">Bermanella marisrubri</name>
    <dbReference type="NCBI Taxonomy" id="207949"/>
    <lineage>
        <taxon>Bacteria</taxon>
        <taxon>Pseudomonadati</taxon>
        <taxon>Pseudomonadota</taxon>
        <taxon>Gammaproteobacteria</taxon>
        <taxon>Oceanospirillales</taxon>
        <taxon>Oceanospirillaceae</taxon>
        <taxon>Bermanella</taxon>
    </lineage>
</organism>
<dbReference type="InterPro" id="IPR012902">
    <property type="entry name" value="N_methyl_site"/>
</dbReference>
<evidence type="ECO:0000256" key="8">
    <source>
        <dbReference type="ARBA" id="ARBA00023136"/>
    </source>
</evidence>
<evidence type="ECO:0000256" key="5">
    <source>
        <dbReference type="ARBA" id="ARBA00022519"/>
    </source>
</evidence>
<comment type="caution">
    <text evidence="13">The sequence shown here is derived from an EMBL/GenBank/DDBJ whole genome shotgun (WGS) entry which is preliminary data.</text>
</comment>
<keyword evidence="3" id="KW-1003">Cell membrane</keyword>